<reference evidence="1" key="1">
    <citation type="submission" date="2014-11" db="EMBL/GenBank/DDBJ databases">
        <authorList>
            <person name="Amaro Gonzalez C."/>
        </authorList>
    </citation>
    <scope>NUCLEOTIDE SEQUENCE</scope>
</reference>
<protein>
    <submittedName>
        <fullName evidence="1">Uncharacterized protein</fullName>
    </submittedName>
</protein>
<dbReference type="EMBL" id="GBXM01018876">
    <property type="protein sequence ID" value="JAH89701.1"/>
    <property type="molecule type" value="Transcribed_RNA"/>
</dbReference>
<name>A0A0E9WHB3_ANGAN</name>
<reference evidence="1" key="2">
    <citation type="journal article" date="2015" name="Fish Shellfish Immunol.">
        <title>Early steps in the European eel (Anguilla anguilla)-Vibrio vulnificus interaction in the gills: Role of the RtxA13 toxin.</title>
        <authorList>
            <person name="Callol A."/>
            <person name="Pajuelo D."/>
            <person name="Ebbesson L."/>
            <person name="Teles M."/>
            <person name="MacKenzie S."/>
            <person name="Amaro C."/>
        </authorList>
    </citation>
    <scope>NUCLEOTIDE SEQUENCE</scope>
</reference>
<organism evidence="1">
    <name type="scientific">Anguilla anguilla</name>
    <name type="common">European freshwater eel</name>
    <name type="synonym">Muraena anguilla</name>
    <dbReference type="NCBI Taxonomy" id="7936"/>
    <lineage>
        <taxon>Eukaryota</taxon>
        <taxon>Metazoa</taxon>
        <taxon>Chordata</taxon>
        <taxon>Craniata</taxon>
        <taxon>Vertebrata</taxon>
        <taxon>Euteleostomi</taxon>
        <taxon>Actinopterygii</taxon>
        <taxon>Neopterygii</taxon>
        <taxon>Teleostei</taxon>
        <taxon>Anguilliformes</taxon>
        <taxon>Anguillidae</taxon>
        <taxon>Anguilla</taxon>
    </lineage>
</organism>
<evidence type="ECO:0000313" key="1">
    <source>
        <dbReference type="EMBL" id="JAH89701.1"/>
    </source>
</evidence>
<proteinExistence type="predicted"/>
<accession>A0A0E9WHB3</accession>
<sequence length="56" mass="6503">MQKALRFVVECHLKSPYALQLNPFFKCPTAIIYILFLKTECSSLCSREIRFCCLAN</sequence>
<dbReference type="AlphaFoldDB" id="A0A0E9WHB3"/>